<dbReference type="Proteomes" id="UP000242450">
    <property type="component" value="Chromosome 24"/>
</dbReference>
<dbReference type="PROSITE" id="PS01137">
    <property type="entry name" value="TATD_1"/>
    <property type="match status" value="1"/>
</dbReference>
<protein>
    <recommendedName>
        <fullName evidence="6">TATDN2</fullName>
    </recommendedName>
</protein>
<dbReference type="GO" id="GO:0016788">
    <property type="term" value="F:hydrolase activity, acting on ester bonds"/>
    <property type="evidence" value="ECO:0007669"/>
    <property type="project" value="InterPro"/>
</dbReference>
<dbReference type="PROSITE" id="PS01091">
    <property type="entry name" value="TATD_3"/>
    <property type="match status" value="1"/>
</dbReference>
<evidence type="ECO:0000256" key="3">
    <source>
        <dbReference type="SAM" id="MobiDB-lite"/>
    </source>
</evidence>
<dbReference type="AlphaFoldDB" id="A0A212C9G0"/>
<feature type="region of interest" description="Disordered" evidence="3">
    <location>
        <begin position="1"/>
        <end position="43"/>
    </location>
</feature>
<feature type="non-terminal residue" evidence="4">
    <location>
        <position position="549"/>
    </location>
</feature>
<dbReference type="PANTHER" id="PTHR46363">
    <property type="entry name" value="DEOXYRIBONUCLEASE TATDN2-RELATED"/>
    <property type="match status" value="1"/>
</dbReference>
<evidence type="ECO:0000256" key="1">
    <source>
        <dbReference type="ARBA" id="ARBA00009275"/>
    </source>
</evidence>
<feature type="region of interest" description="Disordered" evidence="3">
    <location>
        <begin position="240"/>
        <end position="278"/>
    </location>
</feature>
<dbReference type="Pfam" id="PF01026">
    <property type="entry name" value="TatD_DNase"/>
    <property type="match status" value="1"/>
</dbReference>
<dbReference type="CDD" id="cd01310">
    <property type="entry name" value="TatD_DNAse"/>
    <property type="match status" value="1"/>
</dbReference>
<feature type="compositionally biased region" description="Basic and acidic residues" evidence="3">
    <location>
        <begin position="248"/>
        <end position="269"/>
    </location>
</feature>
<keyword evidence="2" id="KW-0378">Hydrolase</keyword>
<reference evidence="4 5" key="1">
    <citation type="journal article" date="2018" name="Mol. Genet. Genomics">
        <title>The red deer Cervus elaphus genome CerEla1.0: sequencing, annotating, genes, and chromosomes.</title>
        <authorList>
            <person name="Bana N.A."/>
            <person name="Nyiri A."/>
            <person name="Nagy J."/>
            <person name="Frank K."/>
            <person name="Nagy T."/>
            <person name="Steger V."/>
            <person name="Schiller M."/>
            <person name="Lakatos P."/>
            <person name="Sugar L."/>
            <person name="Horn P."/>
            <person name="Barta E."/>
            <person name="Orosz L."/>
        </authorList>
    </citation>
    <scope>NUCLEOTIDE SEQUENCE [LARGE SCALE GENOMIC DNA]</scope>
    <source>
        <strain evidence="4">Hungarian</strain>
    </source>
</reference>
<sequence>VDSKDSPRSSVDSELAADAEGQNGTTEEPHKVQKRQRDRLRDQGSAMIYLKAIQGILGKSMPKRKGEAAPRAKPHIAERPCRGEGPARGVSVAAPRKERESTPEVRAEEEAAVLEKSSFCDRRVVIDPQERHSEEPLGGRRMVTEECSPPLEFLDDSDSHLNGQKPKDREVVMERASSGSDWSDVDEISTARFSQEEPVSLKASAVPEASAFPTDYVMYPAHLYSSPWCDYASYWAGGPKAPGSSEEGDVKEKRTFQEDVLPRPGEEPASRSLPRSRREPRLEGFIDTHCHLDMLYSKLSFKGTFTRFRKIYSSSFPKEFQGCISDFCDPRTLTDGLWEDLLQEDLVWGAFGCHPHFARYYSESQERNLLQALRHPKAVAFGEMGLDYSHKCTTPVPEQHKVFERQLQLAVSLRKPLVIHCREADEDLLKIMKKFVPPDYKIHRHCFTGSYPVIEPLLDHFPNMSVGFTAVLTYSSAWEAREALKQIPLERIIVETDAPYFLPRQVPKSLCQYAHPGLALHTVREIARVKDLPLASTLATLRENTCRLY</sequence>
<evidence type="ECO:0000313" key="4">
    <source>
        <dbReference type="EMBL" id="OWK02610.1"/>
    </source>
</evidence>
<dbReference type="OrthoDB" id="413993at2759"/>
<feature type="region of interest" description="Disordered" evidence="3">
    <location>
        <begin position="150"/>
        <end position="185"/>
    </location>
</feature>
<name>A0A212C9G0_CEREH</name>
<evidence type="ECO:0000313" key="5">
    <source>
        <dbReference type="Proteomes" id="UP000242450"/>
    </source>
</evidence>
<evidence type="ECO:0008006" key="6">
    <source>
        <dbReference type="Google" id="ProtNLM"/>
    </source>
</evidence>
<keyword evidence="5" id="KW-1185">Reference proteome</keyword>
<dbReference type="PROSITE" id="PS01090">
    <property type="entry name" value="TATD_2"/>
    <property type="match status" value="1"/>
</dbReference>
<accession>A0A212C9G0</accession>
<dbReference type="InterPro" id="IPR001130">
    <property type="entry name" value="TatD-like"/>
</dbReference>
<dbReference type="SUPFAM" id="SSF51556">
    <property type="entry name" value="Metallo-dependent hydrolases"/>
    <property type="match status" value="1"/>
</dbReference>
<dbReference type="InterPro" id="IPR032466">
    <property type="entry name" value="Metal_Hydrolase"/>
</dbReference>
<dbReference type="PANTHER" id="PTHR46363:SF1">
    <property type="entry name" value="DEOXYRIBONUCLEASE TATDN2-RELATED"/>
    <property type="match status" value="1"/>
</dbReference>
<feature type="compositionally biased region" description="Basic and acidic residues" evidence="3">
    <location>
        <begin position="64"/>
        <end position="82"/>
    </location>
</feature>
<organism evidence="4 5">
    <name type="scientific">Cervus elaphus hippelaphus</name>
    <name type="common">European red deer</name>
    <dbReference type="NCBI Taxonomy" id="46360"/>
    <lineage>
        <taxon>Eukaryota</taxon>
        <taxon>Metazoa</taxon>
        <taxon>Chordata</taxon>
        <taxon>Craniata</taxon>
        <taxon>Vertebrata</taxon>
        <taxon>Euteleostomi</taxon>
        <taxon>Mammalia</taxon>
        <taxon>Eutheria</taxon>
        <taxon>Laurasiatheria</taxon>
        <taxon>Artiodactyla</taxon>
        <taxon>Ruminantia</taxon>
        <taxon>Pecora</taxon>
        <taxon>Cervidae</taxon>
        <taxon>Cervinae</taxon>
        <taxon>Cervus</taxon>
    </lineage>
</organism>
<dbReference type="InterPro" id="IPR018228">
    <property type="entry name" value="DNase_TatD-rel_CS"/>
</dbReference>
<gene>
    <name evidence="4" type="ORF">Celaphus_00010310</name>
</gene>
<proteinExistence type="inferred from homology"/>
<feature type="region of interest" description="Disordered" evidence="3">
    <location>
        <begin position="55"/>
        <end position="113"/>
    </location>
</feature>
<feature type="compositionally biased region" description="Basic and acidic residues" evidence="3">
    <location>
        <begin position="95"/>
        <end position="109"/>
    </location>
</feature>
<dbReference type="EMBL" id="MKHE01000024">
    <property type="protein sequence ID" value="OWK02610.1"/>
    <property type="molecule type" value="Genomic_DNA"/>
</dbReference>
<dbReference type="Gene3D" id="3.20.20.140">
    <property type="entry name" value="Metal-dependent hydrolases"/>
    <property type="match status" value="1"/>
</dbReference>
<comment type="caution">
    <text evidence="4">The sequence shown here is derived from an EMBL/GenBank/DDBJ whole genome shotgun (WGS) entry which is preliminary data.</text>
</comment>
<evidence type="ECO:0000256" key="2">
    <source>
        <dbReference type="ARBA" id="ARBA00022801"/>
    </source>
</evidence>
<comment type="similarity">
    <text evidence="1">Belongs to the metallo-dependent hydrolases superfamily. TatD-type hydrolase family.</text>
</comment>
<dbReference type="FunFam" id="3.20.20.140:FF:000027">
    <property type="entry name" value="putative deoxyribonuclease TATDN2"/>
    <property type="match status" value="1"/>
</dbReference>
<feature type="non-terminal residue" evidence="4">
    <location>
        <position position="1"/>
    </location>
</feature>